<keyword evidence="3" id="KW-1185">Reference proteome</keyword>
<comment type="caution">
    <text evidence="2">The sequence shown here is derived from an EMBL/GenBank/DDBJ whole genome shotgun (WGS) entry which is preliminary data.</text>
</comment>
<accession>A0A0W0ICG0</accession>
<evidence type="ECO:0000256" key="1">
    <source>
        <dbReference type="SAM" id="MobiDB-lite"/>
    </source>
</evidence>
<evidence type="ECO:0000313" key="2">
    <source>
        <dbReference type="EMBL" id="KTB70466.1"/>
    </source>
</evidence>
<name>A0A0W0ICG0_PSEVI</name>
<gene>
    <name evidence="2" type="ORF">AO067_09915</name>
</gene>
<sequence length="177" mass="19928">MDKEYSKDVAALTSKKSKPTEPDAVREAPLQESTYQKMTSEHIPSDVSDTLKPPILPDNGDAAVSHEQVHTGVVVHIPGSVKMCCGDEIRFYWGKNLSTTTLFHRVGENSVIRVLCVSYDFVPHTQYGLVDLYYELYRDHRLIGTSPALRVNVKHSMPANSRARQRQRFINNGLADK</sequence>
<feature type="region of interest" description="Disordered" evidence="1">
    <location>
        <begin position="1"/>
        <end position="58"/>
    </location>
</feature>
<reference evidence="2 3" key="1">
    <citation type="submission" date="2015-09" db="EMBL/GenBank/DDBJ databases">
        <title>Genome sequence of ICMP 13104.</title>
        <authorList>
            <person name="Visnovsky S."/>
            <person name="Lu A."/>
            <person name="Panda P."/>
            <person name="Pitman A."/>
        </authorList>
    </citation>
    <scope>NUCLEOTIDE SEQUENCE [LARGE SCALE GENOMIC DNA]</scope>
    <source>
        <strain evidence="2 3">ICMP 13104</strain>
    </source>
</reference>
<evidence type="ECO:0000313" key="3">
    <source>
        <dbReference type="Proteomes" id="UP000053048"/>
    </source>
</evidence>
<dbReference type="Proteomes" id="UP000053048">
    <property type="component" value="Unassembled WGS sequence"/>
</dbReference>
<dbReference type="AlphaFoldDB" id="A0A0W0ICG0"/>
<proteinExistence type="predicted"/>
<protein>
    <submittedName>
        <fullName evidence="2">Uncharacterized protein</fullName>
    </submittedName>
</protein>
<organism evidence="2 3">
    <name type="scientific">Pseudomonas viridiflava ICMP 13104</name>
    <dbReference type="NCBI Taxonomy" id="1198305"/>
    <lineage>
        <taxon>Bacteria</taxon>
        <taxon>Pseudomonadati</taxon>
        <taxon>Pseudomonadota</taxon>
        <taxon>Gammaproteobacteria</taxon>
        <taxon>Pseudomonadales</taxon>
        <taxon>Pseudomonadaceae</taxon>
        <taxon>Pseudomonas</taxon>
    </lineage>
</organism>
<dbReference type="EMBL" id="LKEJ01000035">
    <property type="protein sequence ID" value="KTB70466.1"/>
    <property type="molecule type" value="Genomic_DNA"/>
</dbReference>